<feature type="domain" description="ARS-binding protein 1 N-terminal" evidence="1">
    <location>
        <begin position="12"/>
        <end position="65"/>
    </location>
</feature>
<evidence type="ECO:0000259" key="1">
    <source>
        <dbReference type="Pfam" id="PF18107"/>
    </source>
</evidence>
<reference evidence="2 3" key="1">
    <citation type="submission" date="2018-08" db="EMBL/GenBank/DDBJ databases">
        <title>Genome and evolution of the arbuscular mycorrhizal fungus Diversispora epigaea (formerly Glomus versiforme) and its bacterial endosymbionts.</title>
        <authorList>
            <person name="Sun X."/>
            <person name="Fei Z."/>
            <person name="Harrison M."/>
        </authorList>
    </citation>
    <scope>NUCLEOTIDE SEQUENCE [LARGE SCALE GENOMIC DNA]</scope>
    <source>
        <strain evidence="2 3">IT104</strain>
    </source>
</reference>
<proteinExistence type="predicted"/>
<name>A0A397JRW5_9GLOM</name>
<dbReference type="AlphaFoldDB" id="A0A397JRW5"/>
<dbReference type="InterPro" id="IPR041188">
    <property type="entry name" value="HTH_ABP1_N"/>
</dbReference>
<sequence>MSSSRNSRNKCQEITESQRTTIYKKKDENLGMTQTDIQKWTEQEFGFKVNQSTISRILKRPAEFLEETNKVLRITTKFNPIPSIEKEIYNMDETGLFYRLAADRSLQLNN</sequence>
<accession>A0A397JRW5</accession>
<dbReference type="Proteomes" id="UP000266861">
    <property type="component" value="Unassembled WGS sequence"/>
</dbReference>
<keyword evidence="3" id="KW-1185">Reference proteome</keyword>
<dbReference type="OrthoDB" id="5346556at2759"/>
<comment type="caution">
    <text evidence="2">The sequence shown here is derived from an EMBL/GenBank/DDBJ whole genome shotgun (WGS) entry which is preliminary data.</text>
</comment>
<evidence type="ECO:0000313" key="3">
    <source>
        <dbReference type="Proteomes" id="UP000266861"/>
    </source>
</evidence>
<dbReference type="InterPro" id="IPR009057">
    <property type="entry name" value="Homeodomain-like_sf"/>
</dbReference>
<dbReference type="SUPFAM" id="SSF46689">
    <property type="entry name" value="Homeodomain-like"/>
    <property type="match status" value="1"/>
</dbReference>
<gene>
    <name evidence="2" type="ORF">Glove_13g170</name>
</gene>
<dbReference type="Gene3D" id="1.10.10.60">
    <property type="entry name" value="Homeodomain-like"/>
    <property type="match status" value="1"/>
</dbReference>
<dbReference type="Pfam" id="PF18107">
    <property type="entry name" value="HTH_ABP1_N"/>
    <property type="match status" value="1"/>
</dbReference>
<dbReference type="EMBL" id="PQFF01000011">
    <property type="protein sequence ID" value="RHZ89618.1"/>
    <property type="molecule type" value="Genomic_DNA"/>
</dbReference>
<protein>
    <recommendedName>
        <fullName evidence="1">ARS-binding protein 1 N-terminal domain-containing protein</fullName>
    </recommendedName>
</protein>
<evidence type="ECO:0000313" key="2">
    <source>
        <dbReference type="EMBL" id="RHZ89618.1"/>
    </source>
</evidence>
<organism evidence="2 3">
    <name type="scientific">Diversispora epigaea</name>
    <dbReference type="NCBI Taxonomy" id="1348612"/>
    <lineage>
        <taxon>Eukaryota</taxon>
        <taxon>Fungi</taxon>
        <taxon>Fungi incertae sedis</taxon>
        <taxon>Mucoromycota</taxon>
        <taxon>Glomeromycotina</taxon>
        <taxon>Glomeromycetes</taxon>
        <taxon>Diversisporales</taxon>
        <taxon>Diversisporaceae</taxon>
        <taxon>Diversispora</taxon>
    </lineage>
</organism>